<dbReference type="RefSeq" id="WP_182559996.1">
    <property type="nucleotide sequence ID" value="NZ_JACGWT010000003.1"/>
</dbReference>
<name>A0A7W3P600_9ACTN</name>
<feature type="domain" description="DUF1731" evidence="3">
    <location>
        <begin position="252"/>
        <end position="298"/>
    </location>
</feature>
<dbReference type="Pfam" id="PF08338">
    <property type="entry name" value="DUF1731"/>
    <property type="match status" value="1"/>
</dbReference>
<evidence type="ECO:0000313" key="4">
    <source>
        <dbReference type="EMBL" id="MBA8794415.1"/>
    </source>
</evidence>
<protein>
    <recommendedName>
        <fullName evidence="6">TIGR01777 family protein</fullName>
    </recommendedName>
</protein>
<dbReference type="InterPro" id="IPR010099">
    <property type="entry name" value="SDR39U1"/>
</dbReference>
<dbReference type="Gene3D" id="3.40.50.720">
    <property type="entry name" value="NAD(P)-binding Rossmann-like Domain"/>
    <property type="match status" value="1"/>
</dbReference>
<dbReference type="InterPro" id="IPR001509">
    <property type="entry name" value="Epimerase_deHydtase"/>
</dbReference>
<dbReference type="EMBL" id="JACGWT010000003">
    <property type="protein sequence ID" value="MBA8794415.1"/>
    <property type="molecule type" value="Genomic_DNA"/>
</dbReference>
<dbReference type="NCBIfam" id="TIGR01777">
    <property type="entry name" value="yfcH"/>
    <property type="match status" value="1"/>
</dbReference>
<organism evidence="4 5">
    <name type="scientific">Microlunatus kandeliicorticis</name>
    <dbReference type="NCBI Taxonomy" id="1759536"/>
    <lineage>
        <taxon>Bacteria</taxon>
        <taxon>Bacillati</taxon>
        <taxon>Actinomycetota</taxon>
        <taxon>Actinomycetes</taxon>
        <taxon>Propionibacteriales</taxon>
        <taxon>Propionibacteriaceae</taxon>
        <taxon>Microlunatus</taxon>
    </lineage>
</organism>
<gene>
    <name evidence="4" type="ORF">FHX74_002034</name>
</gene>
<dbReference type="AlphaFoldDB" id="A0A7W3P600"/>
<comment type="similarity">
    <text evidence="1">Belongs to the NAD(P)-dependent epimerase/dehydratase family. SDR39U1 subfamily.</text>
</comment>
<sequence length="306" mass="32906">MRFLLAGASGFLGTALRLRLAEDGHEVSRLVRRNPSTPREFFWDPDGGEINQRALDGIDVLIDLAGVGVADRPWTAARKQLIKSSRIGPTSVLAREVARQQREAGRSPLWIQASATGFYGEQSTDVPKDESAPPADDFLAKVVVAWEAAAQPAIDAGAQVIFLRTAPVLDRSGGLLKVLRLPFSMGLGAKLGDGQQRMALISLHDWLRMVIWMVKTRPAPGPYNLTIPEPCTNAEFTKALGHALHRPALLGAPGPVLRRALGELSQQLLGDVNVVPQAALDAGFRFHGPNVRSAIAHALRSGSPGH</sequence>
<dbReference type="PANTHER" id="PTHR11092:SF0">
    <property type="entry name" value="EPIMERASE FAMILY PROTEIN SDR39U1"/>
    <property type="match status" value="1"/>
</dbReference>
<proteinExistence type="inferred from homology"/>
<evidence type="ECO:0008006" key="6">
    <source>
        <dbReference type="Google" id="ProtNLM"/>
    </source>
</evidence>
<reference evidence="4 5" key="1">
    <citation type="submission" date="2020-07" db="EMBL/GenBank/DDBJ databases">
        <title>Sequencing the genomes of 1000 actinobacteria strains.</title>
        <authorList>
            <person name="Klenk H.-P."/>
        </authorList>
    </citation>
    <scope>NUCLEOTIDE SEQUENCE [LARGE SCALE GENOMIC DNA]</scope>
    <source>
        <strain evidence="4 5">DSM 100723</strain>
    </source>
</reference>
<dbReference type="Proteomes" id="UP000523079">
    <property type="component" value="Unassembled WGS sequence"/>
</dbReference>
<evidence type="ECO:0000259" key="2">
    <source>
        <dbReference type="Pfam" id="PF01370"/>
    </source>
</evidence>
<evidence type="ECO:0000259" key="3">
    <source>
        <dbReference type="Pfam" id="PF08338"/>
    </source>
</evidence>
<dbReference type="SUPFAM" id="SSF51735">
    <property type="entry name" value="NAD(P)-binding Rossmann-fold domains"/>
    <property type="match status" value="1"/>
</dbReference>
<comment type="caution">
    <text evidence="4">The sequence shown here is derived from an EMBL/GenBank/DDBJ whole genome shotgun (WGS) entry which is preliminary data.</text>
</comment>
<dbReference type="InterPro" id="IPR013549">
    <property type="entry name" value="DUF1731"/>
</dbReference>
<dbReference type="PANTHER" id="PTHR11092">
    <property type="entry name" value="SUGAR NUCLEOTIDE EPIMERASE RELATED"/>
    <property type="match status" value="1"/>
</dbReference>
<accession>A0A7W3P600</accession>
<dbReference type="InterPro" id="IPR036291">
    <property type="entry name" value="NAD(P)-bd_dom_sf"/>
</dbReference>
<evidence type="ECO:0000313" key="5">
    <source>
        <dbReference type="Proteomes" id="UP000523079"/>
    </source>
</evidence>
<feature type="domain" description="NAD-dependent epimerase/dehydratase" evidence="2">
    <location>
        <begin position="4"/>
        <end position="225"/>
    </location>
</feature>
<dbReference type="Pfam" id="PF01370">
    <property type="entry name" value="Epimerase"/>
    <property type="match status" value="1"/>
</dbReference>
<keyword evidence="5" id="KW-1185">Reference proteome</keyword>
<evidence type="ECO:0000256" key="1">
    <source>
        <dbReference type="ARBA" id="ARBA00009353"/>
    </source>
</evidence>